<dbReference type="EMBL" id="JACXYU010000002">
    <property type="protein sequence ID" value="MBD3931091.1"/>
    <property type="molecule type" value="Genomic_DNA"/>
</dbReference>
<gene>
    <name evidence="5" type="ORF">IF129_05885</name>
</gene>
<organism evidence="5 6">
    <name type="scientific">Streptomyces chumphonensis</name>
    <dbReference type="NCBI Taxonomy" id="1214925"/>
    <lineage>
        <taxon>Bacteria</taxon>
        <taxon>Bacillati</taxon>
        <taxon>Actinomycetota</taxon>
        <taxon>Actinomycetes</taxon>
        <taxon>Kitasatosporales</taxon>
        <taxon>Streptomycetaceae</taxon>
        <taxon>Streptomyces</taxon>
    </lineage>
</organism>
<keyword evidence="3" id="KW-0732">Signal</keyword>
<evidence type="ECO:0000313" key="5">
    <source>
        <dbReference type="EMBL" id="MBD3931091.1"/>
    </source>
</evidence>
<evidence type="ECO:0000256" key="2">
    <source>
        <dbReference type="ARBA" id="ARBA00022448"/>
    </source>
</evidence>
<dbReference type="AlphaFoldDB" id="A0A927EWS9"/>
<dbReference type="PANTHER" id="PTHR30061:SF50">
    <property type="entry name" value="MALTOSE_MALTODEXTRIN-BINDING PERIPLASMIC PROTEIN"/>
    <property type="match status" value="1"/>
</dbReference>
<evidence type="ECO:0000256" key="4">
    <source>
        <dbReference type="SAM" id="MobiDB-lite"/>
    </source>
</evidence>
<dbReference type="Pfam" id="PF01547">
    <property type="entry name" value="SBP_bac_1"/>
    <property type="match status" value="1"/>
</dbReference>
<comment type="caution">
    <text evidence="5">The sequence shown here is derived from an EMBL/GenBank/DDBJ whole genome shotgun (WGS) entry which is preliminary data.</text>
</comment>
<proteinExistence type="inferred from homology"/>
<dbReference type="GO" id="GO:0055052">
    <property type="term" value="C:ATP-binding cassette (ABC) transporter complex, substrate-binding subunit-containing"/>
    <property type="evidence" value="ECO:0007669"/>
    <property type="project" value="TreeGrafter"/>
</dbReference>
<dbReference type="GO" id="GO:0015768">
    <property type="term" value="P:maltose transport"/>
    <property type="evidence" value="ECO:0007669"/>
    <property type="project" value="TreeGrafter"/>
</dbReference>
<accession>A0A927EWS9</accession>
<evidence type="ECO:0000256" key="3">
    <source>
        <dbReference type="ARBA" id="ARBA00022729"/>
    </source>
</evidence>
<sequence>MPEGTWGRLARGAGAALLVCTVAACGGSSGTADSEEPLRVWLMRNSLNDDLTERIVADFEKNHPGRDVEVTVQEWTDITEKVSRALASEDAPDLIEVGNTQVAGYVADGGVSNLTLKVPDLGGDDWIAGLEEPGKINGYQYGIPYYGANRVVVYRKDLFEAAGITEPPADREEWLEITERLNQPEIGQQGLYLPGQNWYVLAGFIWDEGGDLAVELSGRWEGALDTPEAVRGMEFYEELHALGDAPADGDEAEPDHSEVFAENEIAQLIAPPGHSRLITELNPDLEGELGYFPVPGPEAGTPGAVFTGGSVLILPENARDPEGGYAFLETLTSDAWQREIASTMSYVPSKTTLMDALDGDPGAKAMAEGAEAGRATPNSPSWADLEADNPIKKYQTEVLNGADPQTAAERASEAITALLRSGGGG</sequence>
<dbReference type="InterPro" id="IPR006059">
    <property type="entry name" value="SBP"/>
</dbReference>
<reference evidence="5" key="1">
    <citation type="submission" date="2020-09" db="EMBL/GenBank/DDBJ databases">
        <title>Secondary metabolite and genome analysis of marine Streptomyces chumphonensis KK1-2T.</title>
        <authorList>
            <person name="Phongsopitanun W."/>
            <person name="Kanchanasin P."/>
            <person name="Pittayakhajonwut P."/>
            <person name="Suwanborirux K."/>
            <person name="Tanasupawat S."/>
        </authorList>
    </citation>
    <scope>NUCLEOTIDE SEQUENCE</scope>
    <source>
        <strain evidence="5">KK1-2</strain>
    </source>
</reference>
<keyword evidence="2" id="KW-0813">Transport</keyword>
<feature type="region of interest" description="Disordered" evidence="4">
    <location>
        <begin position="358"/>
        <end position="387"/>
    </location>
</feature>
<name>A0A927EWS9_9ACTN</name>
<keyword evidence="6" id="KW-1185">Reference proteome</keyword>
<dbReference type="GO" id="GO:1901982">
    <property type="term" value="F:maltose binding"/>
    <property type="evidence" value="ECO:0007669"/>
    <property type="project" value="TreeGrafter"/>
</dbReference>
<dbReference type="Gene3D" id="3.40.190.10">
    <property type="entry name" value="Periplasmic binding protein-like II"/>
    <property type="match status" value="2"/>
</dbReference>
<protein>
    <submittedName>
        <fullName evidence="5">Extracellular solute-binding protein</fullName>
    </submittedName>
</protein>
<comment type="similarity">
    <text evidence="1">Belongs to the bacterial solute-binding protein 1 family.</text>
</comment>
<dbReference type="SUPFAM" id="SSF53850">
    <property type="entry name" value="Periplasmic binding protein-like II"/>
    <property type="match status" value="1"/>
</dbReference>
<dbReference type="RefSeq" id="WP_191208404.1">
    <property type="nucleotide sequence ID" value="NZ_BAABKL010000023.1"/>
</dbReference>
<dbReference type="GO" id="GO:0042956">
    <property type="term" value="P:maltodextrin transmembrane transport"/>
    <property type="evidence" value="ECO:0007669"/>
    <property type="project" value="TreeGrafter"/>
</dbReference>
<feature type="compositionally biased region" description="Low complexity" evidence="4">
    <location>
        <begin position="362"/>
        <end position="375"/>
    </location>
</feature>
<evidence type="ECO:0000313" key="6">
    <source>
        <dbReference type="Proteomes" id="UP000632289"/>
    </source>
</evidence>
<dbReference type="Proteomes" id="UP000632289">
    <property type="component" value="Unassembled WGS sequence"/>
</dbReference>
<evidence type="ECO:0000256" key="1">
    <source>
        <dbReference type="ARBA" id="ARBA00008520"/>
    </source>
</evidence>
<dbReference type="PANTHER" id="PTHR30061">
    <property type="entry name" value="MALTOSE-BINDING PERIPLASMIC PROTEIN"/>
    <property type="match status" value="1"/>
</dbReference>